<name>A0A8H7YJR6_AJECA</name>
<accession>A0A8H7YJR6</accession>
<keyword evidence="2" id="KW-0808">Transferase</keyword>
<keyword evidence="1" id="KW-0812">Transmembrane</keyword>
<keyword evidence="1" id="KW-0472">Membrane</keyword>
<dbReference type="Proteomes" id="UP000670092">
    <property type="component" value="Unassembled WGS sequence"/>
</dbReference>
<sequence>MQGPISLEAAIADAGRLLTDAAESVMRLLMLGQSLRVRESVVSGVLVQPRTYLGYFSGFNPLCFISLLKSVFMFMTIREKQCDV</sequence>
<keyword evidence="2" id="KW-0418">Kinase</keyword>
<proteinExistence type="predicted"/>
<dbReference type="EMBL" id="JAEVHI010000005">
    <property type="protein sequence ID" value="KAG5290985.1"/>
    <property type="molecule type" value="Genomic_DNA"/>
</dbReference>
<evidence type="ECO:0000256" key="1">
    <source>
        <dbReference type="SAM" id="Phobius"/>
    </source>
</evidence>
<feature type="transmembrane region" description="Helical" evidence="1">
    <location>
        <begin position="52"/>
        <end position="72"/>
    </location>
</feature>
<reference evidence="2 3" key="1">
    <citation type="submission" date="2021-01" db="EMBL/GenBank/DDBJ databases">
        <title>Chromosome-level genome assembly of a human fungal pathogen reveals clustering of transcriptionally co-regulated genes.</title>
        <authorList>
            <person name="Voorhies M."/>
            <person name="Cohen S."/>
            <person name="Shea T.P."/>
            <person name="Petrus S."/>
            <person name="Munoz J.F."/>
            <person name="Poplawski S."/>
            <person name="Goldman W.E."/>
            <person name="Michael T."/>
            <person name="Cuomo C.A."/>
            <person name="Sil A."/>
            <person name="Beyhan S."/>
        </authorList>
    </citation>
    <scope>NUCLEOTIDE SEQUENCE [LARGE SCALE GENOMIC DNA]</scope>
    <source>
        <strain evidence="2 3">G184AR</strain>
    </source>
</reference>
<gene>
    <name evidence="2" type="ORF">I7I52_08171</name>
</gene>
<protein>
    <submittedName>
        <fullName evidence="2">Glycerate kinase</fullName>
    </submittedName>
</protein>
<dbReference type="VEuPathDB" id="FungiDB:I7I52_08171"/>
<evidence type="ECO:0000313" key="2">
    <source>
        <dbReference type="EMBL" id="KAG5290985.1"/>
    </source>
</evidence>
<organism evidence="2 3">
    <name type="scientific">Ajellomyces capsulatus</name>
    <name type="common">Darling's disease fungus</name>
    <name type="synonym">Histoplasma capsulatum</name>
    <dbReference type="NCBI Taxonomy" id="5037"/>
    <lineage>
        <taxon>Eukaryota</taxon>
        <taxon>Fungi</taxon>
        <taxon>Dikarya</taxon>
        <taxon>Ascomycota</taxon>
        <taxon>Pezizomycotina</taxon>
        <taxon>Eurotiomycetes</taxon>
        <taxon>Eurotiomycetidae</taxon>
        <taxon>Onygenales</taxon>
        <taxon>Ajellomycetaceae</taxon>
        <taxon>Histoplasma</taxon>
    </lineage>
</organism>
<dbReference type="AlphaFoldDB" id="A0A8H7YJR6"/>
<evidence type="ECO:0000313" key="3">
    <source>
        <dbReference type="Proteomes" id="UP000670092"/>
    </source>
</evidence>
<keyword evidence="1" id="KW-1133">Transmembrane helix</keyword>
<comment type="caution">
    <text evidence="2">The sequence shown here is derived from an EMBL/GenBank/DDBJ whole genome shotgun (WGS) entry which is preliminary data.</text>
</comment>
<dbReference type="OrthoDB" id="10262596at2759"/>
<dbReference type="GO" id="GO:0016301">
    <property type="term" value="F:kinase activity"/>
    <property type="evidence" value="ECO:0007669"/>
    <property type="project" value="UniProtKB-KW"/>
</dbReference>